<reference evidence="1 2" key="1">
    <citation type="journal article" date="2019" name="Int. J. Syst. Evol. Microbiol.">
        <title>The Global Catalogue of Microorganisms (GCM) 10K type strain sequencing project: providing services to taxonomists for standard genome sequencing and annotation.</title>
        <authorList>
            <consortium name="The Broad Institute Genomics Platform"/>
            <consortium name="The Broad Institute Genome Sequencing Center for Infectious Disease"/>
            <person name="Wu L."/>
            <person name="Ma J."/>
        </authorList>
    </citation>
    <scope>NUCLEOTIDE SEQUENCE [LARGE SCALE GENOMIC DNA]</scope>
    <source>
        <strain evidence="1 2">JCM 9933</strain>
    </source>
</reference>
<comment type="caution">
    <text evidence="1">The sequence shown here is derived from an EMBL/GenBank/DDBJ whole genome shotgun (WGS) entry which is preliminary data.</text>
</comment>
<dbReference type="RefSeq" id="WP_343893459.1">
    <property type="nucleotide sequence ID" value="NZ_BAAAFZ010000006.1"/>
</dbReference>
<dbReference type="Proteomes" id="UP001501588">
    <property type="component" value="Unassembled WGS sequence"/>
</dbReference>
<sequence length="67" mass="7344">MAQTQGKPNGLDANAAAAATAKMEEEIAYLSKRHRVSPAIVREIIRRSGATERAAIEREIQKGKARR</sequence>
<organism evidence="1 2">
    <name type="scientific">Craurococcus roseus</name>
    <dbReference type="NCBI Taxonomy" id="77585"/>
    <lineage>
        <taxon>Bacteria</taxon>
        <taxon>Pseudomonadati</taxon>
        <taxon>Pseudomonadota</taxon>
        <taxon>Alphaproteobacteria</taxon>
        <taxon>Acetobacterales</taxon>
        <taxon>Acetobacteraceae</taxon>
        <taxon>Craurococcus</taxon>
    </lineage>
</organism>
<evidence type="ECO:0000313" key="1">
    <source>
        <dbReference type="EMBL" id="GAA0568925.1"/>
    </source>
</evidence>
<keyword evidence="2" id="KW-1185">Reference proteome</keyword>
<dbReference type="EMBL" id="BAAAFZ010000006">
    <property type="protein sequence ID" value="GAA0568925.1"/>
    <property type="molecule type" value="Genomic_DNA"/>
</dbReference>
<gene>
    <name evidence="1" type="ORF">GCM10009416_03990</name>
</gene>
<evidence type="ECO:0008006" key="3">
    <source>
        <dbReference type="Google" id="ProtNLM"/>
    </source>
</evidence>
<name>A0ABN1EL71_9PROT</name>
<proteinExistence type="predicted"/>
<evidence type="ECO:0000313" key="2">
    <source>
        <dbReference type="Proteomes" id="UP001501588"/>
    </source>
</evidence>
<protein>
    <recommendedName>
        <fullName evidence="3">DUF3606 domain-containing protein</fullName>
    </recommendedName>
</protein>
<accession>A0ABN1EL71</accession>